<dbReference type="CDD" id="cd00092">
    <property type="entry name" value="HTH_CRP"/>
    <property type="match status" value="1"/>
</dbReference>
<evidence type="ECO:0000313" key="6">
    <source>
        <dbReference type="EMBL" id="SEB06428.1"/>
    </source>
</evidence>
<dbReference type="InterPro" id="IPR036388">
    <property type="entry name" value="WH-like_DNA-bd_sf"/>
</dbReference>
<dbReference type="EMBL" id="FNRA01000009">
    <property type="protein sequence ID" value="SEB06428.1"/>
    <property type="molecule type" value="Genomic_DNA"/>
</dbReference>
<evidence type="ECO:0000313" key="7">
    <source>
        <dbReference type="Proteomes" id="UP000198850"/>
    </source>
</evidence>
<sequence length="245" mass="27332">MNSAALCRRYPIKDKFIQMKKGSPCDLETCFMCQLSLKEWRPAIAAHKKNFIAKKGEVIINEGDPVSGVYFVISGNVKVHKQWGDKELILRFANDGAIIGHRGITTNTSTYPISATALETTKLCFVDIGFFKTTIRINHEFAYGLLLFYADELHASEKKMRNLALMSVKGRLAVAILGLRDQFGLNDEGCLNLDLSRQDLAAFTGATYETVFRTMNELVAEGLIRLQGKMIGISNEKGLTELSNR</sequence>
<dbReference type="STRING" id="425514.SAMN05443550_109162"/>
<dbReference type="InterPro" id="IPR018490">
    <property type="entry name" value="cNMP-bd_dom_sf"/>
</dbReference>
<name>A0A1H4GC02_9SPHI</name>
<evidence type="ECO:0000259" key="4">
    <source>
        <dbReference type="PROSITE" id="PS50042"/>
    </source>
</evidence>
<dbReference type="PROSITE" id="PS50042">
    <property type="entry name" value="CNMP_BINDING_3"/>
    <property type="match status" value="1"/>
</dbReference>
<dbReference type="Gene3D" id="1.10.10.10">
    <property type="entry name" value="Winged helix-like DNA-binding domain superfamily/Winged helix DNA-binding domain"/>
    <property type="match status" value="1"/>
</dbReference>
<dbReference type="InterPro" id="IPR050397">
    <property type="entry name" value="Env_Response_Regulators"/>
</dbReference>
<dbReference type="SUPFAM" id="SSF46785">
    <property type="entry name" value="Winged helix' DNA-binding domain"/>
    <property type="match status" value="1"/>
</dbReference>
<dbReference type="SMART" id="SM00419">
    <property type="entry name" value="HTH_CRP"/>
    <property type="match status" value="1"/>
</dbReference>
<protein>
    <submittedName>
        <fullName evidence="6">CRP/FNR family transcriptional regulator, anaerobic regulatory protein</fullName>
    </submittedName>
</protein>
<gene>
    <name evidence="6" type="ORF">SAMN05443550_109162</name>
</gene>
<dbReference type="PROSITE" id="PS51063">
    <property type="entry name" value="HTH_CRP_2"/>
    <property type="match status" value="1"/>
</dbReference>
<dbReference type="CDD" id="cd00038">
    <property type="entry name" value="CAP_ED"/>
    <property type="match status" value="1"/>
</dbReference>
<keyword evidence="2" id="KW-0238">DNA-binding</keyword>
<dbReference type="GO" id="GO:0003700">
    <property type="term" value="F:DNA-binding transcription factor activity"/>
    <property type="evidence" value="ECO:0007669"/>
    <property type="project" value="TreeGrafter"/>
</dbReference>
<dbReference type="PRINTS" id="PR00034">
    <property type="entry name" value="HTHCRP"/>
</dbReference>
<dbReference type="Pfam" id="PF13545">
    <property type="entry name" value="HTH_Crp_2"/>
    <property type="match status" value="1"/>
</dbReference>
<dbReference type="PANTHER" id="PTHR24567">
    <property type="entry name" value="CRP FAMILY TRANSCRIPTIONAL REGULATORY PROTEIN"/>
    <property type="match status" value="1"/>
</dbReference>
<reference evidence="6 7" key="1">
    <citation type="submission" date="2016-10" db="EMBL/GenBank/DDBJ databases">
        <authorList>
            <person name="de Groot N.N."/>
        </authorList>
    </citation>
    <scope>NUCLEOTIDE SEQUENCE [LARGE SCALE GENOMIC DNA]</scope>
    <source>
        <strain evidence="6 7">DSM 19033</strain>
    </source>
</reference>
<dbReference type="InterPro" id="IPR014710">
    <property type="entry name" value="RmlC-like_jellyroll"/>
</dbReference>
<dbReference type="Proteomes" id="UP000198850">
    <property type="component" value="Unassembled WGS sequence"/>
</dbReference>
<feature type="domain" description="HTH crp-type" evidence="5">
    <location>
        <begin position="166"/>
        <end position="237"/>
    </location>
</feature>
<evidence type="ECO:0000256" key="1">
    <source>
        <dbReference type="ARBA" id="ARBA00023015"/>
    </source>
</evidence>
<dbReference type="GO" id="GO:0003677">
    <property type="term" value="F:DNA binding"/>
    <property type="evidence" value="ECO:0007669"/>
    <property type="project" value="UniProtKB-KW"/>
</dbReference>
<dbReference type="Pfam" id="PF00027">
    <property type="entry name" value="cNMP_binding"/>
    <property type="match status" value="1"/>
</dbReference>
<dbReference type="InterPro" id="IPR036390">
    <property type="entry name" value="WH_DNA-bd_sf"/>
</dbReference>
<keyword evidence="1" id="KW-0805">Transcription regulation</keyword>
<dbReference type="SUPFAM" id="SSF51206">
    <property type="entry name" value="cAMP-binding domain-like"/>
    <property type="match status" value="1"/>
</dbReference>
<accession>A0A1H4GC02</accession>
<evidence type="ECO:0000256" key="2">
    <source>
        <dbReference type="ARBA" id="ARBA00023125"/>
    </source>
</evidence>
<dbReference type="SMART" id="SM00100">
    <property type="entry name" value="cNMP"/>
    <property type="match status" value="1"/>
</dbReference>
<feature type="domain" description="Cyclic nucleotide-binding" evidence="4">
    <location>
        <begin position="49"/>
        <end position="135"/>
    </location>
</feature>
<dbReference type="PANTHER" id="PTHR24567:SF26">
    <property type="entry name" value="REGULATORY PROTEIN YEIL"/>
    <property type="match status" value="1"/>
</dbReference>
<organism evidence="6 7">
    <name type="scientific">Pedobacter hartonius</name>
    <dbReference type="NCBI Taxonomy" id="425514"/>
    <lineage>
        <taxon>Bacteria</taxon>
        <taxon>Pseudomonadati</taxon>
        <taxon>Bacteroidota</taxon>
        <taxon>Sphingobacteriia</taxon>
        <taxon>Sphingobacteriales</taxon>
        <taxon>Sphingobacteriaceae</taxon>
        <taxon>Pedobacter</taxon>
    </lineage>
</organism>
<dbReference type="InterPro" id="IPR000595">
    <property type="entry name" value="cNMP-bd_dom"/>
</dbReference>
<dbReference type="AlphaFoldDB" id="A0A1H4GC02"/>
<evidence type="ECO:0000259" key="5">
    <source>
        <dbReference type="PROSITE" id="PS51063"/>
    </source>
</evidence>
<dbReference type="GO" id="GO:0005829">
    <property type="term" value="C:cytosol"/>
    <property type="evidence" value="ECO:0007669"/>
    <property type="project" value="TreeGrafter"/>
</dbReference>
<evidence type="ECO:0000256" key="3">
    <source>
        <dbReference type="ARBA" id="ARBA00023163"/>
    </source>
</evidence>
<dbReference type="InterPro" id="IPR012318">
    <property type="entry name" value="HTH_CRP"/>
</dbReference>
<dbReference type="Gene3D" id="2.60.120.10">
    <property type="entry name" value="Jelly Rolls"/>
    <property type="match status" value="1"/>
</dbReference>
<keyword evidence="7" id="KW-1185">Reference proteome</keyword>
<keyword evidence="3" id="KW-0804">Transcription</keyword>
<proteinExistence type="predicted"/>